<dbReference type="EMBL" id="VSSQ01037469">
    <property type="protein sequence ID" value="MPM90170.1"/>
    <property type="molecule type" value="Genomic_DNA"/>
</dbReference>
<dbReference type="Pfam" id="PF01261">
    <property type="entry name" value="AP_endonuc_2"/>
    <property type="match status" value="1"/>
</dbReference>
<sequence>MQTLRSVADIFVETGIKCAVEPINSAEVSMCFTVDAAKQYIKDVNHPGVGHINGDIFHMLCGESHISEAILRAGDQLINLHVEDTNRLPLGNGMMDVDTIIRALYVMGYNTDGRFVTGEPLGPGRNSYAIMFGQHTGEAKDKLVRDTLYFREREEELLA</sequence>
<organism evidence="2">
    <name type="scientific">bioreactor metagenome</name>
    <dbReference type="NCBI Taxonomy" id="1076179"/>
    <lineage>
        <taxon>unclassified sequences</taxon>
        <taxon>metagenomes</taxon>
        <taxon>ecological metagenomes</taxon>
    </lineage>
</organism>
<comment type="caution">
    <text evidence="2">The sequence shown here is derived from an EMBL/GenBank/DDBJ whole genome shotgun (WGS) entry which is preliminary data.</text>
</comment>
<dbReference type="SUPFAM" id="SSF51658">
    <property type="entry name" value="Xylose isomerase-like"/>
    <property type="match status" value="1"/>
</dbReference>
<dbReference type="InterPro" id="IPR050312">
    <property type="entry name" value="IolE/XylAMocC-like"/>
</dbReference>
<evidence type="ECO:0000259" key="1">
    <source>
        <dbReference type="Pfam" id="PF01261"/>
    </source>
</evidence>
<evidence type="ECO:0000313" key="2">
    <source>
        <dbReference type="EMBL" id="MPM90170.1"/>
    </source>
</evidence>
<dbReference type="InterPro" id="IPR036237">
    <property type="entry name" value="Xyl_isomerase-like_sf"/>
</dbReference>
<dbReference type="InterPro" id="IPR013022">
    <property type="entry name" value="Xyl_isomerase-like_TIM-brl"/>
</dbReference>
<protein>
    <recommendedName>
        <fullName evidence="1">Xylose isomerase-like TIM barrel domain-containing protein</fullName>
    </recommendedName>
</protein>
<reference evidence="2" key="1">
    <citation type="submission" date="2019-08" db="EMBL/GenBank/DDBJ databases">
        <authorList>
            <person name="Kucharzyk K."/>
            <person name="Murdoch R.W."/>
            <person name="Higgins S."/>
            <person name="Loffler F."/>
        </authorList>
    </citation>
    <scope>NUCLEOTIDE SEQUENCE</scope>
</reference>
<dbReference type="AlphaFoldDB" id="A0A645DL49"/>
<dbReference type="PANTHER" id="PTHR12110:SF41">
    <property type="entry name" value="INOSOSE DEHYDRATASE"/>
    <property type="match status" value="1"/>
</dbReference>
<dbReference type="Gene3D" id="3.20.20.150">
    <property type="entry name" value="Divalent-metal-dependent TIM barrel enzymes"/>
    <property type="match status" value="1"/>
</dbReference>
<proteinExistence type="predicted"/>
<feature type="domain" description="Xylose isomerase-like TIM barrel" evidence="1">
    <location>
        <begin position="3"/>
        <end position="110"/>
    </location>
</feature>
<dbReference type="PANTHER" id="PTHR12110">
    <property type="entry name" value="HYDROXYPYRUVATE ISOMERASE"/>
    <property type="match status" value="1"/>
</dbReference>
<accession>A0A645DL49</accession>
<gene>
    <name evidence="2" type="ORF">SDC9_137287</name>
</gene>
<name>A0A645DL49_9ZZZZ</name>